<dbReference type="NCBIfam" id="NF008547">
    <property type="entry name" value="PRK11470.1"/>
    <property type="match status" value="1"/>
</dbReference>
<accession>A0A3U4W6Z0</accession>
<organism evidence="1">
    <name type="scientific">Salmonella diarizonae</name>
    <dbReference type="NCBI Taxonomy" id="59204"/>
    <lineage>
        <taxon>Bacteria</taxon>
        <taxon>Pseudomonadati</taxon>
        <taxon>Pseudomonadota</taxon>
        <taxon>Gammaproteobacteria</taxon>
        <taxon>Enterobacterales</taxon>
        <taxon>Enterobacteriaceae</taxon>
        <taxon>Salmonella</taxon>
    </lineage>
</organism>
<name>A0A3U4W6Z0_SALDZ</name>
<dbReference type="SUPFAM" id="SSF54001">
    <property type="entry name" value="Cysteine proteinases"/>
    <property type="match status" value="1"/>
</dbReference>
<proteinExistence type="predicted"/>
<dbReference type="InterPro" id="IPR038765">
    <property type="entry name" value="Papain-like_cys_pep_sf"/>
</dbReference>
<comment type="caution">
    <text evidence="1">The sequence shown here is derived from an EMBL/GenBank/DDBJ whole genome shotgun (WGS) entry which is preliminary data.</text>
</comment>
<sequence length="209" mass="23773">MHINYPVRYEVGDIVFTCIGSASFGQVSVASRCWCNHVGMITGHNGEDYLVAESRVPFSTVTTLSRFIRRSAGKHYAVKRLKGGLTEAQKHDVLLQVKPRLHKLYHTGLSYDSSRQFCSKFVFDICHEALSVRVGKIETFGELLQNKPDARLTFWKCWFLGSIPWSRRTITPASLWRNPDLELIYYSQKPDRGQLSVNGSLMLRGDTTV</sequence>
<dbReference type="Pfam" id="PF05708">
    <property type="entry name" value="Peptidase_C92"/>
    <property type="match status" value="1"/>
</dbReference>
<dbReference type="AlphaFoldDB" id="A0A3U4W6Z0"/>
<dbReference type="InterPro" id="IPR024453">
    <property type="entry name" value="Peptidase_C92"/>
</dbReference>
<gene>
    <name evidence="1" type="ORF">CTQ69_25815</name>
</gene>
<reference evidence="1" key="1">
    <citation type="submission" date="2018-08" db="EMBL/GenBank/DDBJ databases">
        <authorList>
            <person name="Ashton P.M."/>
            <person name="Dallman T."/>
            <person name="Nair S."/>
            <person name="De Pinna E."/>
            <person name="Peters T."/>
            <person name="Grant K."/>
        </authorList>
    </citation>
    <scope>NUCLEOTIDE SEQUENCE [LARGE SCALE GENOMIC DNA]</scope>
    <source>
        <strain evidence="1">294779</strain>
    </source>
</reference>
<protein>
    <submittedName>
        <fullName evidence="1">YebB family permuted papain-like enzyme</fullName>
    </submittedName>
</protein>
<evidence type="ECO:0000313" key="1">
    <source>
        <dbReference type="EMBL" id="ECC3917308.1"/>
    </source>
</evidence>
<dbReference type="Gene3D" id="3.90.1720.10">
    <property type="entry name" value="endopeptidase domain like (from Nostoc punctiforme)"/>
    <property type="match status" value="1"/>
</dbReference>
<dbReference type="EMBL" id="AAIBIC010000056">
    <property type="protein sequence ID" value="ECC3917308.1"/>
    <property type="molecule type" value="Genomic_DNA"/>
</dbReference>
<dbReference type="Proteomes" id="UP000839735">
    <property type="component" value="Unassembled WGS sequence"/>
</dbReference>